<dbReference type="EMBL" id="SLWQ01000005">
    <property type="protein sequence ID" value="TCO40274.1"/>
    <property type="molecule type" value="Genomic_DNA"/>
</dbReference>
<dbReference type="RefSeq" id="WP_131997678.1">
    <property type="nucleotide sequence ID" value="NZ_JACGXM010000003.1"/>
</dbReference>
<dbReference type="PANTHER" id="PTHR33281">
    <property type="entry name" value="UPF0187 PROTEIN YNEE"/>
    <property type="match status" value="1"/>
</dbReference>
<evidence type="ECO:0000256" key="1">
    <source>
        <dbReference type="ARBA" id="ARBA00004651"/>
    </source>
</evidence>
<comment type="similarity">
    <text evidence="8">Belongs to the anion channel-forming bestrophin (TC 1.A.46) family.</text>
</comment>
<organism evidence="10 11">
    <name type="scientific">Dokdonella fugitiva</name>
    <dbReference type="NCBI Taxonomy" id="328517"/>
    <lineage>
        <taxon>Bacteria</taxon>
        <taxon>Pseudomonadati</taxon>
        <taxon>Pseudomonadota</taxon>
        <taxon>Gammaproteobacteria</taxon>
        <taxon>Lysobacterales</taxon>
        <taxon>Rhodanobacteraceae</taxon>
        <taxon>Dokdonella</taxon>
    </lineage>
</organism>
<dbReference type="Proteomes" id="UP000294862">
    <property type="component" value="Unassembled WGS sequence"/>
</dbReference>
<keyword evidence="5 9" id="KW-1133">Transmembrane helix</keyword>
<feature type="transmembrane region" description="Helical" evidence="9">
    <location>
        <begin position="20"/>
        <end position="37"/>
    </location>
</feature>
<reference evidence="10 11" key="1">
    <citation type="journal article" date="2015" name="Stand. Genomic Sci.">
        <title>Genomic Encyclopedia of Bacterial and Archaeal Type Strains, Phase III: the genomes of soil and plant-associated and newly described type strains.</title>
        <authorList>
            <person name="Whitman W.B."/>
            <person name="Woyke T."/>
            <person name="Klenk H.P."/>
            <person name="Zhou Y."/>
            <person name="Lilburn T.G."/>
            <person name="Beck B.J."/>
            <person name="De Vos P."/>
            <person name="Vandamme P."/>
            <person name="Eisen J.A."/>
            <person name="Garrity G."/>
            <person name="Hugenholtz P."/>
            <person name="Kyrpides N.C."/>
        </authorList>
    </citation>
    <scope>NUCLEOTIDE SEQUENCE [LARGE SCALE GENOMIC DNA]</scope>
    <source>
        <strain evidence="10 11">A3</strain>
    </source>
</reference>
<dbReference type="Pfam" id="PF25539">
    <property type="entry name" value="Bestrophin_2"/>
    <property type="match status" value="1"/>
</dbReference>
<protein>
    <submittedName>
        <fullName evidence="10">Putative membrane protein</fullName>
    </submittedName>
</protein>
<feature type="transmembrane region" description="Helical" evidence="9">
    <location>
        <begin position="43"/>
        <end position="62"/>
    </location>
</feature>
<sequence length="334" mass="37605">MRTGQGYTLAEFVLWTRRSIYGLLVLALIPALLHQFAGFTWLTVPWGVVFMLGTTVALSAGFRTLQTYNRLQEAQQAWSSIVSSSRVWGGLCRDLVDDPVRARALVYRHFAWLAALRHQLRGARAWETTNKAYNIEYRRRYHIQEREESLQDAIARYVDAEDAADILSSRTRALEALNLQGRETRRLLREGVLDPAAYADLQDVIGELQRQQGVVERIKNLPYPRQHAFINSLFVRILCLVLPFGIIGEFARLGIADGTAQVGMIWLGVPVSVLISWMYMSLDRVGENTENPFEGGSNDVPITRICGEIEADLRDMLGEVEVVAAGKQEADIAL</sequence>
<comment type="subcellular location">
    <subcellularLocation>
        <location evidence="1">Cell membrane</location>
        <topology evidence="1">Multi-pass membrane protein</topology>
    </subcellularLocation>
</comment>
<dbReference type="AlphaFoldDB" id="A0A4R2I7I5"/>
<accession>A0A4R2I7I5</accession>
<dbReference type="GO" id="GO:0005254">
    <property type="term" value="F:chloride channel activity"/>
    <property type="evidence" value="ECO:0007669"/>
    <property type="project" value="InterPro"/>
</dbReference>
<dbReference type="OrthoDB" id="445589at2"/>
<name>A0A4R2I7I5_9GAMM</name>
<keyword evidence="4 9" id="KW-0812">Transmembrane</keyword>
<evidence type="ECO:0000256" key="9">
    <source>
        <dbReference type="SAM" id="Phobius"/>
    </source>
</evidence>
<keyword evidence="2" id="KW-0813">Transport</keyword>
<comment type="caution">
    <text evidence="10">The sequence shown here is derived from an EMBL/GenBank/DDBJ whole genome shotgun (WGS) entry which is preliminary data.</text>
</comment>
<keyword evidence="7 9" id="KW-0472">Membrane</keyword>
<keyword evidence="3" id="KW-1003">Cell membrane</keyword>
<evidence type="ECO:0000313" key="11">
    <source>
        <dbReference type="Proteomes" id="UP000294862"/>
    </source>
</evidence>
<feature type="transmembrane region" description="Helical" evidence="9">
    <location>
        <begin position="228"/>
        <end position="248"/>
    </location>
</feature>
<dbReference type="InterPro" id="IPR044669">
    <property type="entry name" value="YneE/VCCN1/2-like"/>
</dbReference>
<dbReference type="PANTHER" id="PTHR33281:SF19">
    <property type="entry name" value="VOLTAGE-DEPENDENT ANION CHANNEL-FORMING PROTEIN YNEE"/>
    <property type="match status" value="1"/>
</dbReference>
<evidence type="ECO:0000256" key="5">
    <source>
        <dbReference type="ARBA" id="ARBA00022989"/>
    </source>
</evidence>
<keyword evidence="6" id="KW-0406">Ion transport</keyword>
<evidence type="ECO:0000256" key="4">
    <source>
        <dbReference type="ARBA" id="ARBA00022692"/>
    </source>
</evidence>
<evidence type="ECO:0000256" key="6">
    <source>
        <dbReference type="ARBA" id="ARBA00023065"/>
    </source>
</evidence>
<gene>
    <name evidence="10" type="ORF">EV148_10568</name>
</gene>
<dbReference type="GO" id="GO:0005886">
    <property type="term" value="C:plasma membrane"/>
    <property type="evidence" value="ECO:0007669"/>
    <property type="project" value="UniProtKB-SubCell"/>
</dbReference>
<evidence type="ECO:0000256" key="8">
    <source>
        <dbReference type="ARBA" id="ARBA00034708"/>
    </source>
</evidence>
<evidence type="ECO:0000256" key="7">
    <source>
        <dbReference type="ARBA" id="ARBA00023136"/>
    </source>
</evidence>
<proteinExistence type="inferred from homology"/>
<evidence type="ECO:0000256" key="3">
    <source>
        <dbReference type="ARBA" id="ARBA00022475"/>
    </source>
</evidence>
<feature type="transmembrane region" description="Helical" evidence="9">
    <location>
        <begin position="260"/>
        <end position="280"/>
    </location>
</feature>
<evidence type="ECO:0000256" key="2">
    <source>
        <dbReference type="ARBA" id="ARBA00022448"/>
    </source>
</evidence>
<evidence type="ECO:0000313" key="10">
    <source>
        <dbReference type="EMBL" id="TCO40274.1"/>
    </source>
</evidence>
<keyword evidence="11" id="KW-1185">Reference proteome</keyword>